<dbReference type="KEGG" id="smul:SMUL_2847"/>
<organism evidence="1 2">
    <name type="scientific">Sulfurospirillum multivorans (strain DM 12446 / JCM 15788 / NBRC 109480)</name>
    <dbReference type="NCBI Taxonomy" id="1150621"/>
    <lineage>
        <taxon>Bacteria</taxon>
        <taxon>Pseudomonadati</taxon>
        <taxon>Campylobacterota</taxon>
        <taxon>Epsilonproteobacteria</taxon>
        <taxon>Campylobacterales</taxon>
        <taxon>Sulfurospirillaceae</taxon>
        <taxon>Sulfurospirillum</taxon>
    </lineage>
</organism>
<gene>
    <name evidence="1" type="ORF">SMUL_2847</name>
</gene>
<dbReference type="InterPro" id="IPR012933">
    <property type="entry name" value="HicA_mRNA_interferase"/>
</dbReference>
<dbReference type="GO" id="GO:0003729">
    <property type="term" value="F:mRNA binding"/>
    <property type="evidence" value="ECO:0007669"/>
    <property type="project" value="InterPro"/>
</dbReference>
<dbReference type="AlphaFoldDB" id="A0AA86APJ7"/>
<dbReference type="SUPFAM" id="SSF54786">
    <property type="entry name" value="YcfA/nrd intein domain"/>
    <property type="match status" value="1"/>
</dbReference>
<dbReference type="EMBL" id="CP007201">
    <property type="protein sequence ID" value="AHJ14084.1"/>
    <property type="molecule type" value="Genomic_DNA"/>
</dbReference>
<evidence type="ECO:0000313" key="2">
    <source>
        <dbReference type="Proteomes" id="UP000019322"/>
    </source>
</evidence>
<evidence type="ECO:0000313" key="1">
    <source>
        <dbReference type="EMBL" id="AHJ14084.1"/>
    </source>
</evidence>
<sequence>MSKKDKLWAKFMEVPPKKNLTWNELSALMLALGFEALQGDGSRVKFYHKAKDIMINLHKPHPGNLLKTYLVKQIQDKLKEAFDG</sequence>
<accession>A0AA86APJ7</accession>
<dbReference type="Proteomes" id="UP000019322">
    <property type="component" value="Chromosome"/>
</dbReference>
<dbReference type="RefSeq" id="WP_025345913.1">
    <property type="nucleotide sequence ID" value="NZ_CP007201.1"/>
</dbReference>
<dbReference type="Pfam" id="PF07927">
    <property type="entry name" value="HicA_toxin"/>
    <property type="match status" value="1"/>
</dbReference>
<name>A0AA86APJ7_SULMK</name>
<proteinExistence type="predicted"/>
<reference evidence="1 2" key="1">
    <citation type="journal article" date="2014" name="Environ. Microbiol.">
        <title>Insights into organohalide respiration and the versatile catabolism of Sulfurospirillum multivorans gained from comparative genomics and physiological studies.</title>
        <authorList>
            <person name="Goris T."/>
            <person name="Schubert T."/>
            <person name="Gadkari J."/>
            <person name="Wubet T."/>
            <person name="Tarkka M."/>
            <person name="Buscot F."/>
            <person name="Adrian L."/>
            <person name="Diekert G."/>
        </authorList>
    </citation>
    <scope>NUCLEOTIDE SEQUENCE [LARGE SCALE GENOMIC DNA]</scope>
    <source>
        <strain evidence="2">DM 12446 / JCM 15788 / NBRC 109480</strain>
    </source>
</reference>
<protein>
    <submittedName>
        <fullName evidence="1">HicA protein</fullName>
    </submittedName>
</protein>